<reference evidence="2 3" key="1">
    <citation type="submission" date="2021-06" db="EMBL/GenBank/DDBJ databases">
        <title>Caerostris extrusa draft genome.</title>
        <authorList>
            <person name="Kono N."/>
            <person name="Arakawa K."/>
        </authorList>
    </citation>
    <scope>NUCLEOTIDE SEQUENCE [LARGE SCALE GENOMIC DNA]</scope>
</reference>
<evidence type="ECO:0000313" key="2">
    <source>
        <dbReference type="EMBL" id="GIZ02542.1"/>
    </source>
</evidence>
<keyword evidence="3" id="KW-1185">Reference proteome</keyword>
<proteinExistence type="predicted"/>
<dbReference type="Proteomes" id="UP001054945">
    <property type="component" value="Unassembled WGS sequence"/>
</dbReference>
<name>A0AAV4Y8P7_CAEEX</name>
<protein>
    <submittedName>
        <fullName evidence="2">Uncharacterized protein</fullName>
    </submittedName>
</protein>
<accession>A0AAV4Y8P7</accession>
<comment type="caution">
    <text evidence="2">The sequence shown here is derived from an EMBL/GenBank/DDBJ whole genome shotgun (WGS) entry which is preliminary data.</text>
</comment>
<feature type="compositionally biased region" description="Acidic residues" evidence="1">
    <location>
        <begin position="50"/>
        <end position="62"/>
    </location>
</feature>
<feature type="region of interest" description="Disordered" evidence="1">
    <location>
        <begin position="1"/>
        <end position="64"/>
    </location>
</feature>
<dbReference type="AlphaFoldDB" id="A0AAV4Y8P7"/>
<dbReference type="EMBL" id="BPLR01001471">
    <property type="protein sequence ID" value="GIZ02542.1"/>
    <property type="molecule type" value="Genomic_DNA"/>
</dbReference>
<evidence type="ECO:0000256" key="1">
    <source>
        <dbReference type="SAM" id="MobiDB-lite"/>
    </source>
</evidence>
<evidence type="ECO:0000313" key="3">
    <source>
        <dbReference type="Proteomes" id="UP001054945"/>
    </source>
</evidence>
<organism evidence="2 3">
    <name type="scientific">Caerostris extrusa</name>
    <name type="common">Bark spider</name>
    <name type="synonym">Caerostris bankana</name>
    <dbReference type="NCBI Taxonomy" id="172846"/>
    <lineage>
        <taxon>Eukaryota</taxon>
        <taxon>Metazoa</taxon>
        <taxon>Ecdysozoa</taxon>
        <taxon>Arthropoda</taxon>
        <taxon>Chelicerata</taxon>
        <taxon>Arachnida</taxon>
        <taxon>Araneae</taxon>
        <taxon>Araneomorphae</taxon>
        <taxon>Entelegynae</taxon>
        <taxon>Araneoidea</taxon>
        <taxon>Araneidae</taxon>
        <taxon>Caerostris</taxon>
    </lineage>
</organism>
<gene>
    <name evidence="2" type="ORF">CEXT_356811</name>
</gene>
<sequence length="185" mass="20228">MFLFKTAPTSLPQTPPITEVPDSSVPLLAVQVSVPGPPGGPRAPERDGGAQEEERDAPDDDKEDKQTATLFFIQGACAASSLFPTRLVHHIIQQHPPPHPDGQEEAEQHGQGAAVPLALLHHRLQGLHPGALHQGVPLLALPLLHRTLGVMTIWVMHQQTRFCRKDGELHQCKGTCATWWWASLM</sequence>